<proteinExistence type="predicted"/>
<dbReference type="PANTHER" id="PTHR47018">
    <property type="entry name" value="CXC DOMAIN-CONTAINING PROTEIN-RELATED"/>
    <property type="match status" value="1"/>
</dbReference>
<dbReference type="AlphaFoldDB" id="A0AAD9JMY9"/>
<dbReference type="EMBL" id="JAODUP010000240">
    <property type="protein sequence ID" value="KAK2155443.1"/>
    <property type="molecule type" value="Genomic_DNA"/>
</dbReference>
<evidence type="ECO:0000313" key="1">
    <source>
        <dbReference type="EMBL" id="KAK2155443.1"/>
    </source>
</evidence>
<sequence>MAFILSGSSHKPMPSWKLYIQKASTVNREKTTVASRYLPIIQDPAFELDTLNTVAKRVLPCSQIDGTAACRSDGGRDTLSKAAETEVVDRRVKGHTYTLPWRTSHCHALSGYICTSIDADYIAQKVDKLTTVISQHHIKWLVVALTVDEPNTEFLWNYMTIVSIIFCFTRARCDGSSDLHLYAFKCMLPFLFGYDHVNHARWGTVYLAEVSVLRPEVLLEFQEGNFVVKRTN</sequence>
<dbReference type="Proteomes" id="UP001208570">
    <property type="component" value="Unassembled WGS sequence"/>
</dbReference>
<dbReference type="PANTHER" id="PTHR47018:SF3">
    <property type="entry name" value="MYCBP-ASSOCIATED PROTEIN"/>
    <property type="match status" value="1"/>
</dbReference>
<accession>A0AAD9JMY9</accession>
<comment type="caution">
    <text evidence="1">The sequence shown here is derived from an EMBL/GenBank/DDBJ whole genome shotgun (WGS) entry which is preliminary data.</text>
</comment>
<protein>
    <submittedName>
        <fullName evidence="1">Uncharacterized protein</fullName>
    </submittedName>
</protein>
<evidence type="ECO:0000313" key="2">
    <source>
        <dbReference type="Proteomes" id="UP001208570"/>
    </source>
</evidence>
<organism evidence="1 2">
    <name type="scientific">Paralvinella palmiformis</name>
    <dbReference type="NCBI Taxonomy" id="53620"/>
    <lineage>
        <taxon>Eukaryota</taxon>
        <taxon>Metazoa</taxon>
        <taxon>Spiralia</taxon>
        <taxon>Lophotrochozoa</taxon>
        <taxon>Annelida</taxon>
        <taxon>Polychaeta</taxon>
        <taxon>Sedentaria</taxon>
        <taxon>Canalipalpata</taxon>
        <taxon>Terebellida</taxon>
        <taxon>Terebelliformia</taxon>
        <taxon>Alvinellidae</taxon>
        <taxon>Paralvinella</taxon>
    </lineage>
</organism>
<reference evidence="1" key="1">
    <citation type="journal article" date="2023" name="Mol. Biol. Evol.">
        <title>Third-Generation Sequencing Reveals the Adaptive Role of the Epigenome in Three Deep-Sea Polychaetes.</title>
        <authorList>
            <person name="Perez M."/>
            <person name="Aroh O."/>
            <person name="Sun Y."/>
            <person name="Lan Y."/>
            <person name="Juniper S.K."/>
            <person name="Young C.R."/>
            <person name="Angers B."/>
            <person name="Qian P.Y."/>
        </authorList>
    </citation>
    <scope>NUCLEOTIDE SEQUENCE</scope>
    <source>
        <strain evidence="1">P08H-3</strain>
    </source>
</reference>
<keyword evidence="2" id="KW-1185">Reference proteome</keyword>
<name>A0AAD9JMY9_9ANNE</name>
<gene>
    <name evidence="1" type="ORF">LSH36_240g02005</name>
</gene>